<keyword evidence="6 8" id="KW-0325">Glycoprotein</keyword>
<dbReference type="Gene3D" id="2.40.128.30">
    <property type="entry name" value="Avidin-like"/>
    <property type="match status" value="2"/>
</dbReference>
<evidence type="ECO:0000256" key="5">
    <source>
        <dbReference type="ARBA" id="ARBA00023157"/>
    </source>
</evidence>
<dbReference type="InterPro" id="IPR005469">
    <property type="entry name" value="Avidin"/>
</dbReference>
<dbReference type="InterPro" id="IPR005468">
    <property type="entry name" value="Avidin/str"/>
</dbReference>
<evidence type="ECO:0000256" key="8">
    <source>
        <dbReference type="RuleBase" id="RU369114"/>
    </source>
</evidence>
<dbReference type="PANTHER" id="PTHR34399:SF3">
    <property type="entry name" value="AVID PROTEIN-RELATED"/>
    <property type="match status" value="1"/>
</dbReference>
<dbReference type="GO" id="GO:0009374">
    <property type="term" value="F:biotin binding"/>
    <property type="evidence" value="ECO:0007669"/>
    <property type="project" value="UniProtKB-UniRule"/>
</dbReference>
<keyword evidence="7 8" id="KW-0092">Biotin</keyword>
<evidence type="ECO:0000256" key="6">
    <source>
        <dbReference type="ARBA" id="ARBA00023180"/>
    </source>
</evidence>
<accession>A0A663EVK1</accession>
<protein>
    <recommendedName>
        <fullName evidence="8">Avidin</fullName>
    </recommendedName>
</protein>
<reference evidence="9" key="2">
    <citation type="submission" date="2025-09" db="UniProtKB">
        <authorList>
            <consortium name="Ensembl"/>
        </authorList>
    </citation>
    <scope>IDENTIFICATION</scope>
</reference>
<dbReference type="Proteomes" id="UP000472275">
    <property type="component" value="Chromosome Z"/>
</dbReference>
<proteinExistence type="inferred from homology"/>
<organism evidence="9 10">
    <name type="scientific">Aquila chrysaetos chrysaetos</name>
    <dbReference type="NCBI Taxonomy" id="223781"/>
    <lineage>
        <taxon>Eukaryota</taxon>
        <taxon>Metazoa</taxon>
        <taxon>Chordata</taxon>
        <taxon>Craniata</taxon>
        <taxon>Vertebrata</taxon>
        <taxon>Euteleostomi</taxon>
        <taxon>Archelosauria</taxon>
        <taxon>Archosauria</taxon>
        <taxon>Dinosauria</taxon>
        <taxon>Saurischia</taxon>
        <taxon>Theropoda</taxon>
        <taxon>Coelurosauria</taxon>
        <taxon>Aves</taxon>
        <taxon>Neognathae</taxon>
        <taxon>Neoaves</taxon>
        <taxon>Telluraves</taxon>
        <taxon>Accipitrimorphae</taxon>
        <taxon>Accipitriformes</taxon>
        <taxon>Accipitridae</taxon>
        <taxon>Accipitrinae</taxon>
        <taxon>Aquila</taxon>
    </lineage>
</organism>
<comment type="function">
    <text evidence="8">Forms a strong non-covalent specific complex with biotin.</text>
</comment>
<keyword evidence="3 8" id="KW-0964">Secreted</keyword>
<dbReference type="Ensembl" id="ENSACCT00020016810.1">
    <property type="protein sequence ID" value="ENSACCP00020016113.1"/>
    <property type="gene ID" value="ENSACCG00020011037.1"/>
</dbReference>
<comment type="subunit">
    <text evidence="8">Homotetramer.</text>
</comment>
<dbReference type="SUPFAM" id="SSF50876">
    <property type="entry name" value="Avidin/streptavidin"/>
    <property type="match status" value="1"/>
</dbReference>
<keyword evidence="4 8" id="KW-0732">Signal</keyword>
<dbReference type="PRINTS" id="PR00709">
    <property type="entry name" value="AVIDIN"/>
</dbReference>
<keyword evidence="5" id="KW-1015">Disulfide bond</keyword>
<name>A0A663EVK1_AQUCH</name>
<dbReference type="AlphaFoldDB" id="A0A663EVK1"/>
<evidence type="ECO:0000313" key="9">
    <source>
        <dbReference type="Ensembl" id="ENSACCP00020016113.1"/>
    </source>
</evidence>
<comment type="similarity">
    <text evidence="2 8">Belongs to the avidin/streptavidin family.</text>
</comment>
<reference evidence="9" key="1">
    <citation type="submission" date="2025-08" db="UniProtKB">
        <authorList>
            <consortium name="Ensembl"/>
        </authorList>
    </citation>
    <scope>IDENTIFICATION</scope>
</reference>
<evidence type="ECO:0000256" key="2">
    <source>
        <dbReference type="ARBA" id="ARBA00006297"/>
    </source>
</evidence>
<dbReference type="Pfam" id="PF01382">
    <property type="entry name" value="Avidin"/>
    <property type="match status" value="1"/>
</dbReference>
<evidence type="ECO:0000256" key="4">
    <source>
        <dbReference type="ARBA" id="ARBA00022729"/>
    </source>
</evidence>
<dbReference type="GO" id="GO:0005576">
    <property type="term" value="C:extracellular region"/>
    <property type="evidence" value="ECO:0007669"/>
    <property type="project" value="UniProtKB-SubCell"/>
</dbReference>
<evidence type="ECO:0000256" key="7">
    <source>
        <dbReference type="ARBA" id="ARBA00023267"/>
    </source>
</evidence>
<dbReference type="InParanoid" id="A0A663EVK1"/>
<dbReference type="InterPro" id="IPR051764">
    <property type="entry name" value="Avidin/Streptavidin-rel"/>
</dbReference>
<evidence type="ECO:0000256" key="3">
    <source>
        <dbReference type="ARBA" id="ARBA00022525"/>
    </source>
</evidence>
<dbReference type="PROSITE" id="PS51326">
    <property type="entry name" value="AVIDIN_2"/>
    <property type="match status" value="1"/>
</dbReference>
<dbReference type="InterPro" id="IPR036896">
    <property type="entry name" value="Avidin-like_sf"/>
</dbReference>
<evidence type="ECO:0000313" key="10">
    <source>
        <dbReference type="Proteomes" id="UP000472275"/>
    </source>
</evidence>
<comment type="subcellular location">
    <subcellularLocation>
        <location evidence="1 8">Secreted</location>
    </subcellularLocation>
</comment>
<keyword evidence="10" id="KW-1185">Reference proteome</keyword>
<evidence type="ECO:0000256" key="1">
    <source>
        <dbReference type="ARBA" id="ARBA00004613"/>
    </source>
</evidence>
<dbReference type="PANTHER" id="PTHR34399">
    <property type="entry name" value="AVIDIN-RELATED"/>
    <property type="match status" value="1"/>
</dbReference>
<sequence>SLSSSSPILLGLPQGLSLGAGVGSVCRQPPRTRLLFPPQYNVTGWWEKELGSWMHASTADSQGNFSGQYHTAVSSAQKPIEPSHLVSSQHLDEDGQCTLGFTVNWKNCFGTVFMSQCFAGDSGEEVLQTSWLLREKVTSLLSDWKATR</sequence>